<dbReference type="HOGENOM" id="CLU_000604_1_22_10"/>
<dbReference type="PROSITE" id="PS00211">
    <property type="entry name" value="ABC_TRANSPORTER_1"/>
    <property type="match status" value="1"/>
</dbReference>
<evidence type="ECO:0000256" key="2">
    <source>
        <dbReference type="ARBA" id="ARBA00022840"/>
    </source>
</evidence>
<protein>
    <submittedName>
        <fullName evidence="4">Cell division protein FtsE</fullName>
    </submittedName>
</protein>
<keyword evidence="2" id="KW-0067">ATP-binding</keyword>
<dbReference type="GO" id="GO:0005886">
    <property type="term" value="C:plasma membrane"/>
    <property type="evidence" value="ECO:0007669"/>
    <property type="project" value="TreeGrafter"/>
</dbReference>
<dbReference type="InterPro" id="IPR017871">
    <property type="entry name" value="ABC_transporter-like_CS"/>
</dbReference>
<dbReference type="SUPFAM" id="SSF52540">
    <property type="entry name" value="P-loop containing nucleoside triphosphate hydrolases"/>
    <property type="match status" value="1"/>
</dbReference>
<dbReference type="KEGG" id="aps:CFPG_457"/>
<evidence type="ECO:0000256" key="1">
    <source>
        <dbReference type="ARBA" id="ARBA00022741"/>
    </source>
</evidence>
<feature type="domain" description="ABC transporter" evidence="3">
    <location>
        <begin position="12"/>
        <end position="235"/>
    </location>
</feature>
<reference evidence="5" key="1">
    <citation type="journal article" date="2008" name="Science">
        <title>Genome of an endosymbiont coupling N2 fixation to cellulolysis within RT protist cells in termite gut.</title>
        <authorList>
            <person name="Hongoh Y."/>
            <person name="Sharma V.K."/>
            <person name="Prakash T."/>
            <person name="Noda S."/>
            <person name="Toh H."/>
            <person name="Taylor T.D."/>
            <person name="Kudo T."/>
            <person name="Sakaki Y."/>
            <person name="Toyoda A."/>
            <person name="Hattori M."/>
            <person name="Ohkuma M."/>
        </authorList>
    </citation>
    <scope>NUCLEOTIDE SEQUENCE [LARGE SCALE GENOMIC DNA]</scope>
</reference>
<dbReference type="PANTHER" id="PTHR24220:SF470">
    <property type="entry name" value="CELL DIVISION ATP-BINDING PROTEIN FTSE"/>
    <property type="match status" value="1"/>
</dbReference>
<dbReference type="InterPro" id="IPR003439">
    <property type="entry name" value="ABC_transporter-like_ATP-bd"/>
</dbReference>
<dbReference type="GO" id="GO:0016887">
    <property type="term" value="F:ATP hydrolysis activity"/>
    <property type="evidence" value="ECO:0007669"/>
    <property type="project" value="InterPro"/>
</dbReference>
<proteinExistence type="predicted"/>
<dbReference type="PROSITE" id="PS50893">
    <property type="entry name" value="ABC_TRANSPORTER_2"/>
    <property type="match status" value="1"/>
</dbReference>
<dbReference type="Gene3D" id="3.40.50.300">
    <property type="entry name" value="P-loop containing nucleotide triphosphate hydrolases"/>
    <property type="match status" value="1"/>
</dbReference>
<dbReference type="SMART" id="SM00382">
    <property type="entry name" value="AAA"/>
    <property type="match status" value="1"/>
</dbReference>
<sequence>MGNNLNMDKVLIHYEDVEINHGGNVILHNVNFEQQRGEFLYIIGKVGSGKSSFLKTLYCDFSISSGKAFICGYDLIKIKKKQIPMLRKRIGIVFQDFQLLIDRSVNDNLKFVLKVTGWKNKKVINDRIQEALVQVGMADKGYKMPHELSGGEQQRIVIARALLNFPEIILADEPTGNLDRESCRRIVRLLQDISSDGTAVIMATHNYQLVQEFPSKTKKCEESQLFDCQLSKVIE</sequence>
<dbReference type="GO" id="GO:0005524">
    <property type="term" value="F:ATP binding"/>
    <property type="evidence" value="ECO:0007669"/>
    <property type="project" value="UniProtKB-KW"/>
</dbReference>
<dbReference type="AlphaFoldDB" id="B6YR98"/>
<keyword evidence="4" id="KW-0131">Cell cycle</keyword>
<dbReference type="STRING" id="511995.CFPG_457"/>
<dbReference type="Proteomes" id="UP000000723">
    <property type="component" value="Chromosome"/>
</dbReference>
<accession>B6YR98</accession>
<gene>
    <name evidence="4" type="ordered locus">CFPG_457</name>
</gene>
<dbReference type="EMBL" id="AP010656">
    <property type="protein sequence ID" value="BAG83720.1"/>
    <property type="molecule type" value="Genomic_DNA"/>
</dbReference>
<evidence type="ECO:0000259" key="3">
    <source>
        <dbReference type="PROSITE" id="PS50893"/>
    </source>
</evidence>
<dbReference type="InterPro" id="IPR015854">
    <property type="entry name" value="ABC_transpr_LolD-like"/>
</dbReference>
<dbReference type="InterPro" id="IPR003593">
    <property type="entry name" value="AAA+_ATPase"/>
</dbReference>
<dbReference type="GO" id="GO:0022857">
    <property type="term" value="F:transmembrane transporter activity"/>
    <property type="evidence" value="ECO:0007669"/>
    <property type="project" value="TreeGrafter"/>
</dbReference>
<dbReference type="PANTHER" id="PTHR24220">
    <property type="entry name" value="IMPORT ATP-BINDING PROTEIN"/>
    <property type="match status" value="1"/>
</dbReference>
<organism evidence="4 5">
    <name type="scientific">Azobacteroides pseudotrichonymphae genomovar. CFP2</name>
    <dbReference type="NCBI Taxonomy" id="511995"/>
    <lineage>
        <taxon>Bacteria</taxon>
        <taxon>Pseudomonadati</taxon>
        <taxon>Bacteroidota</taxon>
        <taxon>Bacteroidia</taxon>
        <taxon>Bacteroidales</taxon>
        <taxon>Candidatus Azobacteroides</taxon>
    </lineage>
</organism>
<dbReference type="RefSeq" id="WP_012573481.1">
    <property type="nucleotide sequence ID" value="NC_011565.1"/>
</dbReference>
<evidence type="ECO:0000313" key="4">
    <source>
        <dbReference type="EMBL" id="BAG83720.1"/>
    </source>
</evidence>
<name>B6YR98_AZOPC</name>
<dbReference type="GO" id="GO:0051301">
    <property type="term" value="P:cell division"/>
    <property type="evidence" value="ECO:0007669"/>
    <property type="project" value="UniProtKB-KW"/>
</dbReference>
<keyword evidence="1" id="KW-0547">Nucleotide-binding</keyword>
<dbReference type="InterPro" id="IPR027417">
    <property type="entry name" value="P-loop_NTPase"/>
</dbReference>
<dbReference type="Pfam" id="PF00005">
    <property type="entry name" value="ABC_tran"/>
    <property type="match status" value="1"/>
</dbReference>
<dbReference type="eggNOG" id="COG2884">
    <property type="taxonomic scope" value="Bacteria"/>
</dbReference>
<evidence type="ECO:0000313" key="5">
    <source>
        <dbReference type="Proteomes" id="UP000000723"/>
    </source>
</evidence>
<keyword evidence="5" id="KW-1185">Reference proteome</keyword>
<keyword evidence="4" id="KW-0132">Cell division</keyword>